<dbReference type="InterPro" id="IPR058624">
    <property type="entry name" value="MdtA-like_HH"/>
</dbReference>
<keyword evidence="2" id="KW-0175">Coiled coil</keyword>
<feature type="domain" description="CzcB-like C-terminal circularly permuted SH3-like" evidence="6">
    <location>
        <begin position="326"/>
        <end position="379"/>
    </location>
</feature>
<name>A0A7U7GDX0_9GAMM</name>
<dbReference type="Gene3D" id="1.10.287.470">
    <property type="entry name" value="Helix hairpin bin"/>
    <property type="match status" value="3"/>
</dbReference>
<evidence type="ECO:0000313" key="7">
    <source>
        <dbReference type="EMBL" id="CDH46449.1"/>
    </source>
</evidence>
<accession>A0A7U7GDX0</accession>
<dbReference type="GO" id="GO:1990281">
    <property type="term" value="C:efflux pump complex"/>
    <property type="evidence" value="ECO:0007669"/>
    <property type="project" value="TreeGrafter"/>
</dbReference>
<feature type="signal peptide" evidence="3">
    <location>
        <begin position="1"/>
        <end position="23"/>
    </location>
</feature>
<dbReference type="PANTHER" id="PTHR30469:SF18">
    <property type="entry name" value="RESISTANCE-NODULATION-CELL DIVISION (RND) EFFLUX MEMBRANE FUSION PROTEIN-RELATED"/>
    <property type="match status" value="1"/>
</dbReference>
<comment type="caution">
    <text evidence="7">The sequence shown here is derived from an EMBL/GenBank/DDBJ whole genome shotgun (WGS) entry which is preliminary data.</text>
</comment>
<dbReference type="Gene3D" id="2.40.30.170">
    <property type="match status" value="1"/>
</dbReference>
<dbReference type="SUPFAM" id="SSF111369">
    <property type="entry name" value="HlyD-like secretion proteins"/>
    <property type="match status" value="3"/>
</dbReference>
<protein>
    <submittedName>
        <fullName evidence="7">Efflux transporter, RND family, MFP subunit</fullName>
    </submittedName>
</protein>
<dbReference type="OrthoDB" id="5730196at2"/>
<evidence type="ECO:0000313" key="8">
    <source>
        <dbReference type="Proteomes" id="UP000019184"/>
    </source>
</evidence>
<dbReference type="Pfam" id="PF25975">
    <property type="entry name" value="CzcB_C"/>
    <property type="match status" value="1"/>
</dbReference>
<feature type="chain" id="PRO_5030693943" evidence="3">
    <location>
        <begin position="24"/>
        <end position="398"/>
    </location>
</feature>
<dbReference type="Proteomes" id="UP000019184">
    <property type="component" value="Unassembled WGS sequence"/>
</dbReference>
<gene>
    <name evidence="7" type="ORF">BN874_460070</name>
</gene>
<keyword evidence="8" id="KW-1185">Reference proteome</keyword>
<proteinExistence type="inferred from homology"/>
<dbReference type="InterPro" id="IPR006143">
    <property type="entry name" value="RND_pump_MFP"/>
</dbReference>
<evidence type="ECO:0000259" key="4">
    <source>
        <dbReference type="Pfam" id="PF25876"/>
    </source>
</evidence>
<evidence type="ECO:0000259" key="5">
    <source>
        <dbReference type="Pfam" id="PF25954"/>
    </source>
</evidence>
<dbReference type="InterPro" id="IPR058792">
    <property type="entry name" value="Beta-barrel_RND_2"/>
</dbReference>
<organism evidence="7 8">
    <name type="scientific">Candidatus Contendobacter odensis Run_B_J11</name>
    <dbReference type="NCBI Taxonomy" id="1400861"/>
    <lineage>
        <taxon>Bacteria</taxon>
        <taxon>Pseudomonadati</taxon>
        <taxon>Pseudomonadota</taxon>
        <taxon>Gammaproteobacteria</taxon>
        <taxon>Candidatus Competibacteraceae</taxon>
        <taxon>Candidatus Contendibacter</taxon>
    </lineage>
</organism>
<sequence>MSIPARPLLLWCLLAVAPGLPVAAEVPFPVAKAQLQTLPSEHVLDGVVEAVNKSTVSAQTAGRVEEIMVDVNDFVPQGAPILRLRNTEQRAGLDQAQASLREAQARFTEAQERTGIDQAQANLREAQARSLEAQAEYNRIRNVYEKQMVSKAQMDTVTATLDAAKARLEAAQAGVAKARDSQRATLDAAKARLDAAQAGVAQARESFSYTTVNAPYSGIVLERHVQPGETVQPGKPLMTGFSLDELRVMAEVPQRLITLVRQYNQARILRPHDGKSIPAEKLTFFPYADPQSNIFKVRIYLPKKTEGLYPGMFVKTAFRVGEEERLTVPRQALAQRGEVSGVYVVREGQVSLRQVRPGRIEGEVIEILAGLEPGEAVALDPIKAGVYLKEQQQRTVEK</sequence>
<dbReference type="NCBIfam" id="TIGR01730">
    <property type="entry name" value="RND_mfp"/>
    <property type="match status" value="1"/>
</dbReference>
<dbReference type="GO" id="GO:0015562">
    <property type="term" value="F:efflux transmembrane transporter activity"/>
    <property type="evidence" value="ECO:0007669"/>
    <property type="project" value="TreeGrafter"/>
</dbReference>
<dbReference type="Gene3D" id="2.40.50.100">
    <property type="match status" value="2"/>
</dbReference>
<feature type="domain" description="CusB-like beta-barrel" evidence="5">
    <location>
        <begin position="248"/>
        <end position="318"/>
    </location>
</feature>
<feature type="domain" description="Multidrug resistance protein MdtA-like alpha-helical hairpin" evidence="4">
    <location>
        <begin position="117"/>
        <end position="179"/>
    </location>
</feature>
<dbReference type="AlphaFoldDB" id="A0A7U7GDX0"/>
<dbReference type="RefSeq" id="WP_034435118.1">
    <property type="nucleotide sequence ID" value="NZ_CBTK010000261.1"/>
</dbReference>
<reference evidence="7 8" key="1">
    <citation type="journal article" date="2014" name="ISME J.">
        <title>Candidatus Competibacter-lineage genomes retrieved from metagenomes reveal functional metabolic diversity.</title>
        <authorList>
            <person name="McIlroy S.J."/>
            <person name="Albertsen M."/>
            <person name="Andresen E.K."/>
            <person name="Saunders A.M."/>
            <person name="Kristiansen R."/>
            <person name="Stokholm-Bjerregaard M."/>
            <person name="Nielsen K.L."/>
            <person name="Nielsen P.H."/>
        </authorList>
    </citation>
    <scope>NUCLEOTIDE SEQUENCE [LARGE SCALE GENOMIC DNA]</scope>
    <source>
        <strain evidence="7 8">Run_B_J11</strain>
    </source>
</reference>
<dbReference type="Gene3D" id="2.40.420.20">
    <property type="match status" value="1"/>
</dbReference>
<evidence type="ECO:0000256" key="3">
    <source>
        <dbReference type="SAM" id="SignalP"/>
    </source>
</evidence>
<comment type="similarity">
    <text evidence="1">Belongs to the membrane fusion protein (MFP) (TC 8.A.1) family.</text>
</comment>
<feature type="coiled-coil region" evidence="2">
    <location>
        <begin position="86"/>
        <end position="206"/>
    </location>
</feature>
<evidence type="ECO:0000256" key="2">
    <source>
        <dbReference type="SAM" id="Coils"/>
    </source>
</evidence>
<dbReference type="Pfam" id="PF25954">
    <property type="entry name" value="Beta-barrel_RND_2"/>
    <property type="match status" value="1"/>
</dbReference>
<dbReference type="PANTHER" id="PTHR30469">
    <property type="entry name" value="MULTIDRUG RESISTANCE PROTEIN MDTA"/>
    <property type="match status" value="1"/>
</dbReference>
<dbReference type="Pfam" id="PF25876">
    <property type="entry name" value="HH_MFP_RND"/>
    <property type="match status" value="1"/>
</dbReference>
<dbReference type="EMBL" id="CBTK010000261">
    <property type="protein sequence ID" value="CDH46449.1"/>
    <property type="molecule type" value="Genomic_DNA"/>
</dbReference>
<evidence type="ECO:0000256" key="1">
    <source>
        <dbReference type="ARBA" id="ARBA00009477"/>
    </source>
</evidence>
<dbReference type="InterPro" id="IPR058649">
    <property type="entry name" value="CzcB_C"/>
</dbReference>
<keyword evidence="3" id="KW-0732">Signal</keyword>
<evidence type="ECO:0000259" key="6">
    <source>
        <dbReference type="Pfam" id="PF25975"/>
    </source>
</evidence>